<accession>A0ABT9YNS3</accession>
<evidence type="ECO:0000313" key="3">
    <source>
        <dbReference type="Proteomes" id="UP001223079"/>
    </source>
</evidence>
<evidence type="ECO:0000256" key="1">
    <source>
        <dbReference type="SAM" id="Phobius"/>
    </source>
</evidence>
<keyword evidence="3" id="KW-1185">Reference proteome</keyword>
<comment type="caution">
    <text evidence="2">The sequence shown here is derived from an EMBL/GenBank/DDBJ whole genome shotgun (WGS) entry which is preliminary data.</text>
</comment>
<keyword evidence="1" id="KW-0472">Membrane</keyword>
<proteinExistence type="predicted"/>
<keyword evidence="1" id="KW-0812">Transmembrane</keyword>
<reference evidence="2 3" key="1">
    <citation type="submission" date="2023-07" db="EMBL/GenBank/DDBJ databases">
        <title>Genomic Encyclopedia of Type Strains, Phase IV (KMG-IV): sequencing the most valuable type-strain genomes for metagenomic binning, comparative biology and taxonomic classification.</title>
        <authorList>
            <person name="Goeker M."/>
        </authorList>
    </citation>
    <scope>NUCLEOTIDE SEQUENCE [LARGE SCALE GENOMIC DNA]</scope>
    <source>
        <strain evidence="2 3">DSM 105143</strain>
    </source>
</reference>
<evidence type="ECO:0008006" key="4">
    <source>
        <dbReference type="Google" id="ProtNLM"/>
    </source>
</evidence>
<feature type="transmembrane region" description="Helical" evidence="1">
    <location>
        <begin position="51"/>
        <end position="74"/>
    </location>
</feature>
<name>A0ABT9YNS3_9STRE</name>
<sequence length="179" mass="20570">MTFEYYYRKSALGFQLFFGFFFIGAVFFGFFRMASLSGFTRMGPMARTPHISPFGLLFFIVPLMLMLAGLKIFVPSLLKLVVRKPVISGDGHGMQVLGKWSKSYYFQWQEIDYVRYEQRIRRTNFHEGNGPTYNQSQWLIVKPKDGQAVEVEIGQLTGTIDDITSDIRKLAPQIPIMGL</sequence>
<organism evidence="2 3">
    <name type="scientific">Streptococcus moroccensis</name>
    <dbReference type="NCBI Taxonomy" id="1451356"/>
    <lineage>
        <taxon>Bacteria</taxon>
        <taxon>Bacillati</taxon>
        <taxon>Bacillota</taxon>
        <taxon>Bacilli</taxon>
        <taxon>Lactobacillales</taxon>
        <taxon>Streptococcaceae</taxon>
        <taxon>Streptococcus</taxon>
    </lineage>
</organism>
<feature type="transmembrane region" description="Helical" evidence="1">
    <location>
        <begin position="12"/>
        <end position="31"/>
    </location>
</feature>
<keyword evidence="1" id="KW-1133">Transmembrane helix</keyword>
<dbReference type="EMBL" id="JAUSTM010000001">
    <property type="protein sequence ID" value="MDQ0221633.1"/>
    <property type="molecule type" value="Genomic_DNA"/>
</dbReference>
<evidence type="ECO:0000313" key="2">
    <source>
        <dbReference type="EMBL" id="MDQ0221633.1"/>
    </source>
</evidence>
<gene>
    <name evidence="2" type="ORF">J2S23_000164</name>
</gene>
<protein>
    <recommendedName>
        <fullName evidence="4">PH domain-containing protein</fullName>
    </recommendedName>
</protein>
<dbReference type="RefSeq" id="WP_307120871.1">
    <property type="nucleotide sequence ID" value="NZ_JAUSTM010000001.1"/>
</dbReference>
<dbReference type="Proteomes" id="UP001223079">
    <property type="component" value="Unassembled WGS sequence"/>
</dbReference>